<feature type="chain" id="PRO_5046687198" evidence="1">
    <location>
        <begin position="17"/>
        <end position="275"/>
    </location>
</feature>
<evidence type="ECO:0000256" key="1">
    <source>
        <dbReference type="SAM" id="SignalP"/>
    </source>
</evidence>
<dbReference type="InterPro" id="IPR015943">
    <property type="entry name" value="WD40/YVTN_repeat-like_dom_sf"/>
</dbReference>
<sequence>MKVIIVLALLAYSVESRKVIEKCDGVIDVNNAEEEVLKNNIGSPYQLAIDRDKDTLFFSYTREEKGESIFELAFINLTNSEFKTVNGIVGGFANAVDEKSHTVYLGGENGIYTFDYKSNFANHVDGTNHRVWQMFFKKYLYYTTYPEEELYVLKNGQTQRVSQLNNTRAMLVAVDNFGNIFFSNSSGLYIYEEQKEKPNSITHMGDYIINSFTSDVQGNLYFSTPNSIYTIGSNKSVKQLIVLDDVYGFAIEQNGSLIYSTEDSIIRLKLNTKQC</sequence>
<reference evidence="3" key="1">
    <citation type="journal article" date="2017" name="BMC Genomics">
        <title>Wound healing, calcium signaling, and other novel pathways are associated with the formation of butterfly eyespots.</title>
        <authorList>
            <person name="Ozsu N."/>
            <person name="Monteiro A."/>
        </authorList>
    </citation>
    <scope>NUCLEOTIDE SEQUENCE</scope>
</reference>
<keyword evidence="2" id="KW-1185">Reference proteome</keyword>
<dbReference type="RefSeq" id="XP_023948985.2">
    <property type="nucleotide sequence ID" value="XM_024093217.2"/>
</dbReference>
<evidence type="ECO:0000313" key="3">
    <source>
        <dbReference type="RefSeq" id="XP_023948985.2"/>
    </source>
</evidence>
<gene>
    <name evidence="3" type="primary">LOC112053710</name>
</gene>
<dbReference type="Proteomes" id="UP001652582">
    <property type="component" value="Chromosome 12"/>
</dbReference>
<reference evidence="3" key="2">
    <citation type="submission" date="2025-08" db="UniProtKB">
        <authorList>
            <consortium name="RefSeq"/>
        </authorList>
    </citation>
    <scope>IDENTIFICATION</scope>
</reference>
<dbReference type="Gene3D" id="2.130.10.10">
    <property type="entry name" value="YVTN repeat-like/Quinoprotein amine dehydrogenase"/>
    <property type="match status" value="1"/>
</dbReference>
<protein>
    <submittedName>
        <fullName evidence="3">Ommochrome-binding protein</fullName>
    </submittedName>
</protein>
<feature type="signal peptide" evidence="1">
    <location>
        <begin position="1"/>
        <end position="16"/>
    </location>
</feature>
<dbReference type="KEGG" id="bany:112053710"/>
<dbReference type="SUPFAM" id="SSF101898">
    <property type="entry name" value="NHL repeat"/>
    <property type="match status" value="1"/>
</dbReference>
<keyword evidence="1" id="KW-0732">Signal</keyword>
<accession>A0A6J1NML6</accession>
<dbReference type="AlphaFoldDB" id="A0A6J1NML6"/>
<dbReference type="GeneID" id="112053710"/>
<evidence type="ECO:0000313" key="2">
    <source>
        <dbReference type="Proteomes" id="UP001652582"/>
    </source>
</evidence>
<proteinExistence type="predicted"/>
<name>A0A6J1NML6_BICAN</name>
<organism evidence="2 3">
    <name type="scientific">Bicyclus anynana</name>
    <name type="common">Squinting bush brown butterfly</name>
    <dbReference type="NCBI Taxonomy" id="110368"/>
    <lineage>
        <taxon>Eukaryota</taxon>
        <taxon>Metazoa</taxon>
        <taxon>Ecdysozoa</taxon>
        <taxon>Arthropoda</taxon>
        <taxon>Hexapoda</taxon>
        <taxon>Insecta</taxon>
        <taxon>Pterygota</taxon>
        <taxon>Neoptera</taxon>
        <taxon>Endopterygota</taxon>
        <taxon>Lepidoptera</taxon>
        <taxon>Glossata</taxon>
        <taxon>Ditrysia</taxon>
        <taxon>Papilionoidea</taxon>
        <taxon>Nymphalidae</taxon>
        <taxon>Satyrinae</taxon>
        <taxon>Satyrini</taxon>
        <taxon>Mycalesina</taxon>
        <taxon>Bicyclus</taxon>
    </lineage>
</organism>
<dbReference type="OrthoDB" id="7452594at2759"/>